<dbReference type="GO" id="GO:0003677">
    <property type="term" value="F:DNA binding"/>
    <property type="evidence" value="ECO:0007669"/>
    <property type="project" value="InterPro"/>
</dbReference>
<accession>A0A3E3DUB5</accession>
<dbReference type="PANTHER" id="PTHR34614">
    <property type="match status" value="1"/>
</dbReference>
<dbReference type="InterPro" id="IPR012337">
    <property type="entry name" value="RNaseH-like_sf"/>
</dbReference>
<dbReference type="InterPro" id="IPR047654">
    <property type="entry name" value="IS1634_transpos"/>
</dbReference>
<dbReference type="AlphaFoldDB" id="A0A3E3DUB5"/>
<dbReference type="PANTHER" id="PTHR34614:SF2">
    <property type="entry name" value="TRANSPOSASE IS4-LIKE DOMAIN-CONTAINING PROTEIN"/>
    <property type="match status" value="1"/>
</dbReference>
<evidence type="ECO:0000313" key="2">
    <source>
        <dbReference type="EMBL" id="RGD72735.1"/>
    </source>
</evidence>
<dbReference type="GO" id="GO:0004803">
    <property type="term" value="F:transposase activity"/>
    <property type="evidence" value="ECO:0007669"/>
    <property type="project" value="InterPro"/>
</dbReference>
<dbReference type="Pfam" id="PF01609">
    <property type="entry name" value="DDE_Tnp_1"/>
    <property type="match status" value="1"/>
</dbReference>
<dbReference type="EMBL" id="QUSK01000050">
    <property type="protein sequence ID" value="RGD72735.1"/>
    <property type="molecule type" value="Genomic_DNA"/>
</dbReference>
<organism evidence="2 3">
    <name type="scientific">Faecalicoccus pleomorphus</name>
    <dbReference type="NCBI Taxonomy" id="1323"/>
    <lineage>
        <taxon>Bacteria</taxon>
        <taxon>Bacillati</taxon>
        <taxon>Bacillota</taxon>
        <taxon>Erysipelotrichia</taxon>
        <taxon>Erysipelotrichales</taxon>
        <taxon>Erysipelotrichaceae</taxon>
        <taxon>Faecalicoccus</taxon>
    </lineage>
</organism>
<dbReference type="SUPFAM" id="SSF53098">
    <property type="entry name" value="Ribonuclease H-like"/>
    <property type="match status" value="1"/>
</dbReference>
<dbReference type="InterPro" id="IPR002559">
    <property type="entry name" value="Transposase_11"/>
</dbReference>
<evidence type="ECO:0000313" key="3">
    <source>
        <dbReference type="Proteomes" id="UP000260721"/>
    </source>
</evidence>
<dbReference type="NCBIfam" id="NF033559">
    <property type="entry name" value="transpos_IS1634"/>
    <property type="match status" value="1"/>
</dbReference>
<gene>
    <name evidence="2" type="ORF">DXC78_12660</name>
</gene>
<dbReference type="Proteomes" id="UP000260721">
    <property type="component" value="Unassembled WGS sequence"/>
</dbReference>
<dbReference type="GO" id="GO:0006313">
    <property type="term" value="P:DNA transposition"/>
    <property type="evidence" value="ECO:0007669"/>
    <property type="project" value="InterPro"/>
</dbReference>
<reference evidence="2 3" key="1">
    <citation type="submission" date="2018-08" db="EMBL/GenBank/DDBJ databases">
        <title>A genome reference for cultivated species of the human gut microbiota.</title>
        <authorList>
            <person name="Zou Y."/>
            <person name="Xue W."/>
            <person name="Luo G."/>
        </authorList>
    </citation>
    <scope>NUCLEOTIDE SEQUENCE [LARGE SCALE GENOMIC DNA]</scope>
    <source>
        <strain evidence="2 3">TF08-11</strain>
    </source>
</reference>
<protein>
    <submittedName>
        <fullName evidence="2">IS1634 family transposase</fullName>
    </submittedName>
</protein>
<dbReference type="RefSeq" id="WP_117447353.1">
    <property type="nucleotide sequence ID" value="NZ_CALCIP010000010.1"/>
</dbReference>
<comment type="caution">
    <text evidence="2">The sequence shown here is derived from an EMBL/GenBank/DDBJ whole genome shotgun (WGS) entry which is preliminary data.</text>
</comment>
<feature type="domain" description="Transposase IS4-like" evidence="1">
    <location>
        <begin position="239"/>
        <end position="532"/>
    </location>
</feature>
<evidence type="ECO:0000259" key="1">
    <source>
        <dbReference type="Pfam" id="PF01609"/>
    </source>
</evidence>
<proteinExistence type="predicted"/>
<sequence>MKLYYDKRLSDPTYYVQIGIRKGKKVTSKNISKIGKHSELLKEHHDPLAYARSVVKKMNEEKDIRSLNLVINLEKQLEKSPDSFSHSTTLNIGYLILNQIYRNLGLNSYFHQLEKSYRSQFDMDQIFRFLTVDRILCPQSKLQTVLNLSNYFEKPSFDYQHVLRFMDVLSDHYEEYITYLYKATDKVITRDTTVCYYDCTNYYFEIERADEDIYDEYTGEIIDGFRKYGMSKEHRPNPLVQMGLFIDNDGIPLSMCLTSGNQSEQLTALPLEKKLIKMMENSDFIYCADAGLGSYPIRKFNSMGGRRFIVTQSFKKLPETLKKAIFNDYDYRLLSNRKPIHIQTMRDFDPTSNLSLYQDKAYKEIDASKELIMEFYEKKIYKNGKTRMVKAKATLEQKIIVTFSRKMLEYQRKIRDGQIERAKKLLKNMDPDSYKKGANDFRRFIKKESGHKTSYILDEDKIREEEQYDGYYIVATNVFDKDVKEILKISGNRFKIEECFRILKTDFSGRPINHRLKERIIAHFMICYTALLIYRLLEVQLDRKGTHLTGQQIIKTLKNMNVTDLDGLIYKSLYTNSEALEAMMGLIPLGLDKEYYLKPTLESLIHKTKHI</sequence>
<name>A0A3E3DUB5_9FIRM</name>